<dbReference type="GO" id="GO:0005737">
    <property type="term" value="C:cytoplasm"/>
    <property type="evidence" value="ECO:0007669"/>
    <property type="project" value="UniProtKB-SubCell"/>
</dbReference>
<dbReference type="AlphaFoldDB" id="A0A239TKH9"/>
<dbReference type="InterPro" id="IPR023267">
    <property type="entry name" value="RCMT"/>
</dbReference>
<keyword evidence="7 17" id="KW-0489">Methyltransferase</keyword>
<evidence type="ECO:0000256" key="5">
    <source>
        <dbReference type="ARBA" id="ARBA00022490"/>
    </source>
</evidence>
<comment type="subcellular location">
    <subcellularLocation>
        <location evidence="2">Cytoplasm</location>
    </subcellularLocation>
</comment>
<evidence type="ECO:0000256" key="12">
    <source>
        <dbReference type="ARBA" id="ARBA00023015"/>
    </source>
</evidence>
<dbReference type="PRINTS" id="PR02008">
    <property type="entry name" value="RCMTFAMILY"/>
</dbReference>
<evidence type="ECO:0000256" key="9">
    <source>
        <dbReference type="ARBA" id="ARBA00022691"/>
    </source>
</evidence>
<gene>
    <name evidence="19" type="primary">rsmB</name>
    <name evidence="19" type="ORF">SAMEA4364220_00804</name>
</gene>
<dbReference type="OrthoDB" id="9810297at2"/>
<dbReference type="GO" id="GO:0003723">
    <property type="term" value="F:RNA binding"/>
    <property type="evidence" value="ECO:0007669"/>
    <property type="project" value="UniProtKB-UniRule"/>
</dbReference>
<dbReference type="PROSITE" id="PS51686">
    <property type="entry name" value="SAM_MT_RSMB_NOP"/>
    <property type="match status" value="1"/>
</dbReference>
<accession>A0A239TKH9</accession>
<dbReference type="InterPro" id="IPR029063">
    <property type="entry name" value="SAM-dependent_MTases_sf"/>
</dbReference>
<dbReference type="RefSeq" id="WP_027889558.1">
    <property type="nucleotide sequence ID" value="NZ_CALXYH010000007.1"/>
</dbReference>
<dbReference type="InterPro" id="IPR011023">
    <property type="entry name" value="Nop2p"/>
</dbReference>
<dbReference type="GO" id="GO:0031564">
    <property type="term" value="P:transcription antitermination"/>
    <property type="evidence" value="ECO:0007669"/>
    <property type="project" value="UniProtKB-KW"/>
</dbReference>
<dbReference type="Gene3D" id="3.40.50.150">
    <property type="entry name" value="Vaccinia Virus protein VP39"/>
    <property type="match status" value="1"/>
</dbReference>
<dbReference type="EC" id="2.1.1.176" evidence="4"/>
<dbReference type="NCBIfam" id="TIGR01951">
    <property type="entry name" value="nusB"/>
    <property type="match status" value="1"/>
</dbReference>
<keyword evidence="6" id="KW-0698">rRNA processing</keyword>
<dbReference type="Gene3D" id="1.10.940.10">
    <property type="entry name" value="NusB-like"/>
    <property type="match status" value="1"/>
</dbReference>
<dbReference type="Gene3D" id="3.30.70.1170">
    <property type="entry name" value="Sun protein, domain 3"/>
    <property type="match status" value="1"/>
</dbReference>
<feature type="binding site" evidence="17">
    <location>
        <begin position="258"/>
        <end position="264"/>
    </location>
    <ligand>
        <name>S-adenosyl-L-methionine</name>
        <dbReference type="ChEBI" id="CHEBI:59789"/>
    </ligand>
</feature>
<dbReference type="FunFam" id="1.10.940.10:FF:000006">
    <property type="entry name" value="16S rRNA (Cytosine(967)-C(5))-methyltransferase RsmB"/>
    <property type="match status" value="1"/>
</dbReference>
<evidence type="ECO:0000256" key="4">
    <source>
        <dbReference type="ARBA" id="ARBA00012140"/>
    </source>
</evidence>
<dbReference type="InterPro" id="IPR054728">
    <property type="entry name" value="RsmB-like_ferredoxin"/>
</dbReference>
<evidence type="ECO:0000256" key="3">
    <source>
        <dbReference type="ARBA" id="ARBA00005952"/>
    </source>
</evidence>
<dbReference type="Pfam" id="PF01029">
    <property type="entry name" value="NusB"/>
    <property type="match status" value="1"/>
</dbReference>
<dbReference type="GO" id="GO:0006353">
    <property type="term" value="P:DNA-templated transcription termination"/>
    <property type="evidence" value="ECO:0007669"/>
    <property type="project" value="InterPro"/>
</dbReference>
<dbReference type="PANTHER" id="PTHR22807:SF53">
    <property type="entry name" value="RIBOSOMAL RNA SMALL SUBUNIT METHYLTRANSFERASE B-RELATED"/>
    <property type="match status" value="1"/>
</dbReference>
<evidence type="ECO:0000256" key="2">
    <source>
        <dbReference type="ARBA" id="ARBA00004496"/>
    </source>
</evidence>
<keyword evidence="8 17" id="KW-0808">Transferase</keyword>
<evidence type="ECO:0000256" key="1">
    <source>
        <dbReference type="ARBA" id="ARBA00002724"/>
    </source>
</evidence>
<keyword evidence="20" id="KW-1185">Reference proteome</keyword>
<dbReference type="NCBIfam" id="NF011494">
    <property type="entry name" value="PRK14902.1"/>
    <property type="match status" value="1"/>
</dbReference>
<comment type="similarity">
    <text evidence="17">Belongs to the class I-like SAM-binding methyltransferase superfamily. RsmB/NOP family.</text>
</comment>
<organism evidence="19 20">
    <name type="scientific">Megamonas hypermegale</name>
    <dbReference type="NCBI Taxonomy" id="158847"/>
    <lineage>
        <taxon>Bacteria</taxon>
        <taxon>Bacillati</taxon>
        <taxon>Bacillota</taxon>
        <taxon>Negativicutes</taxon>
        <taxon>Selenomonadales</taxon>
        <taxon>Selenomonadaceae</taxon>
        <taxon>Megamonas</taxon>
    </lineage>
</organism>
<keyword evidence="9 17" id="KW-0949">S-adenosyl-L-methionine</keyword>
<evidence type="ECO:0000256" key="11">
    <source>
        <dbReference type="ARBA" id="ARBA00022884"/>
    </source>
</evidence>
<dbReference type="InterPro" id="IPR049560">
    <property type="entry name" value="MeTrfase_RsmB-F_NOP2_cat"/>
</dbReference>
<dbReference type="InterPro" id="IPR006027">
    <property type="entry name" value="NusB_RsmB_TIM44"/>
</dbReference>
<dbReference type="SUPFAM" id="SSF53335">
    <property type="entry name" value="S-adenosyl-L-methionine-dependent methyltransferases"/>
    <property type="match status" value="1"/>
</dbReference>
<evidence type="ECO:0000256" key="8">
    <source>
        <dbReference type="ARBA" id="ARBA00022679"/>
    </source>
</evidence>
<comment type="function">
    <text evidence="1">Specifically methylates the cytosine at position 967 (m5C967) of 16S rRNA.</text>
</comment>
<dbReference type="InterPro" id="IPR004573">
    <property type="entry name" value="rRNA_ssu_MeTfrase_B"/>
</dbReference>
<comment type="similarity">
    <text evidence="3">Belongs to the NusB family.</text>
</comment>
<dbReference type="CDD" id="cd00620">
    <property type="entry name" value="Methyltransferase_Sun"/>
    <property type="match status" value="1"/>
</dbReference>
<dbReference type="InterPro" id="IPR048019">
    <property type="entry name" value="RsmB-like_N"/>
</dbReference>
<evidence type="ECO:0000256" key="10">
    <source>
        <dbReference type="ARBA" id="ARBA00022814"/>
    </source>
</evidence>
<dbReference type="FunFam" id="3.40.50.150:FF:000257">
    <property type="entry name" value="16S rRNA methyltransferase"/>
    <property type="match status" value="1"/>
</dbReference>
<dbReference type="Proteomes" id="UP000215383">
    <property type="component" value="Chromosome 1"/>
</dbReference>
<dbReference type="Pfam" id="PF01189">
    <property type="entry name" value="Methyltr_RsmB-F"/>
    <property type="match status" value="1"/>
</dbReference>
<keyword evidence="12" id="KW-0805">Transcription regulation</keyword>
<dbReference type="PANTHER" id="PTHR22807">
    <property type="entry name" value="NOP2 YEAST -RELATED NOL1/NOP2/FMU SUN DOMAIN-CONTAINING"/>
    <property type="match status" value="1"/>
</dbReference>
<dbReference type="InterPro" id="IPR001678">
    <property type="entry name" value="MeTrfase_RsmB-F_NOP2_dom"/>
</dbReference>
<evidence type="ECO:0000313" key="19">
    <source>
        <dbReference type="EMBL" id="SNU97708.1"/>
    </source>
</evidence>
<feature type="binding site" evidence="17">
    <location>
        <position position="282"/>
    </location>
    <ligand>
        <name>S-adenosyl-L-methionine</name>
        <dbReference type="ChEBI" id="CHEBI:59789"/>
    </ligand>
</feature>
<feature type="domain" description="SAM-dependent MTase RsmB/NOP-type" evidence="18">
    <location>
        <begin position="168"/>
        <end position="441"/>
    </location>
</feature>
<dbReference type="EMBL" id="LT906446">
    <property type="protein sequence ID" value="SNU97708.1"/>
    <property type="molecule type" value="Genomic_DNA"/>
</dbReference>
<dbReference type="InterPro" id="IPR011605">
    <property type="entry name" value="NusB_fam"/>
</dbReference>
<feature type="active site" description="Nucleophile" evidence="17">
    <location>
        <position position="380"/>
    </location>
</feature>
<evidence type="ECO:0000256" key="14">
    <source>
        <dbReference type="ARBA" id="ARBA00030399"/>
    </source>
</evidence>
<dbReference type="NCBIfam" id="TIGR00446">
    <property type="entry name" value="nop2p"/>
    <property type="match status" value="1"/>
</dbReference>
<evidence type="ECO:0000256" key="6">
    <source>
        <dbReference type="ARBA" id="ARBA00022552"/>
    </source>
</evidence>
<evidence type="ECO:0000256" key="15">
    <source>
        <dbReference type="ARBA" id="ARBA00031088"/>
    </source>
</evidence>
<dbReference type="GeneID" id="78506829"/>
<feature type="binding site" evidence="17">
    <location>
        <position position="309"/>
    </location>
    <ligand>
        <name>S-adenosyl-L-methionine</name>
        <dbReference type="ChEBI" id="CHEBI:59789"/>
    </ligand>
</feature>
<dbReference type="eggNOG" id="COG0781">
    <property type="taxonomic scope" value="Bacteria"/>
</dbReference>
<evidence type="ECO:0000259" key="18">
    <source>
        <dbReference type="PROSITE" id="PS51686"/>
    </source>
</evidence>
<dbReference type="GO" id="GO:0008649">
    <property type="term" value="F:rRNA methyltransferase activity"/>
    <property type="evidence" value="ECO:0007669"/>
    <property type="project" value="InterPro"/>
</dbReference>
<protein>
    <recommendedName>
        <fullName evidence="4">16S rRNA (cytosine(967)-C(5))-methyltransferase</fullName>
        <ecNumber evidence="4">2.1.1.176</ecNumber>
    </recommendedName>
    <alternativeName>
        <fullName evidence="14">16S rRNA m5C967 methyltransferase</fullName>
    </alternativeName>
    <alternativeName>
        <fullName evidence="15">rRNA (cytosine-C(5)-)-methyltransferase RsmB</fullName>
    </alternativeName>
</protein>
<evidence type="ECO:0000256" key="7">
    <source>
        <dbReference type="ARBA" id="ARBA00022603"/>
    </source>
</evidence>
<evidence type="ECO:0000256" key="13">
    <source>
        <dbReference type="ARBA" id="ARBA00023163"/>
    </source>
</evidence>
<dbReference type="eggNOG" id="COG0144">
    <property type="taxonomic scope" value="Bacteria"/>
</dbReference>
<evidence type="ECO:0000256" key="17">
    <source>
        <dbReference type="PROSITE-ProRule" id="PRU01023"/>
    </source>
</evidence>
<dbReference type="InterPro" id="IPR035926">
    <property type="entry name" value="NusB-like_sf"/>
</dbReference>
<keyword evidence="11 17" id="KW-0694">RNA-binding</keyword>
<dbReference type="SUPFAM" id="SSF48013">
    <property type="entry name" value="NusB-like"/>
    <property type="match status" value="1"/>
</dbReference>
<sequence>MNARAIALNILNEIYQQKAYANISLSRHFQKYEITEQDRRFITELVYGTVKSGDTLLWILKKFVNRPLNKIEPTVINILRLGIYQIVFMDKVPASAACNEAVNLAKKFSNQGSAKFVNGVLRNLIRQPEKYAMPTGNKAIEVAVREQHPVWLVKKFIHTFGSEAALKLCQFNNTNAPLVLRTNTLKITRPELIKELEQNECTVIPSKIAPEGIICQSHASLNKLKPLQNGMAQVQDESSMLVAHVLNPQKGDFIIDTCSAPGGKTTHIAALMNNEGTIIAGDIYEHKLKLINENAHRLGINIIKTQLLDAREVGNFYPNKADKILVDAPCSGLGVLRRKPDSRWNKTEDLLSELPALQLEILNSAALAVKKGGVLVYSTCTIMPEENQNVIDEFLKTHADFKLDDVHKFLPFKHKDKTKTLQLMPHIDHTDGFFIARLIRNA</sequence>
<keyword evidence="5" id="KW-0963">Cytoplasm</keyword>
<evidence type="ECO:0000256" key="16">
    <source>
        <dbReference type="ARBA" id="ARBA00047283"/>
    </source>
</evidence>
<comment type="catalytic activity">
    <reaction evidence="16">
        <text>cytidine(967) in 16S rRNA + S-adenosyl-L-methionine = 5-methylcytidine(967) in 16S rRNA + S-adenosyl-L-homocysteine + H(+)</text>
        <dbReference type="Rhea" id="RHEA:42748"/>
        <dbReference type="Rhea" id="RHEA-COMP:10219"/>
        <dbReference type="Rhea" id="RHEA-COMP:10220"/>
        <dbReference type="ChEBI" id="CHEBI:15378"/>
        <dbReference type="ChEBI" id="CHEBI:57856"/>
        <dbReference type="ChEBI" id="CHEBI:59789"/>
        <dbReference type="ChEBI" id="CHEBI:74483"/>
        <dbReference type="ChEBI" id="CHEBI:82748"/>
        <dbReference type="EC" id="2.1.1.176"/>
    </reaction>
</comment>
<keyword evidence="13" id="KW-0804">Transcription</keyword>
<name>A0A239TKH9_9FIRM</name>
<dbReference type="Pfam" id="PF22458">
    <property type="entry name" value="RsmF-B_ferredox"/>
    <property type="match status" value="1"/>
</dbReference>
<keyword evidence="10" id="KW-0889">Transcription antitermination</keyword>
<evidence type="ECO:0000313" key="20">
    <source>
        <dbReference type="Proteomes" id="UP000215383"/>
    </source>
</evidence>
<feature type="binding site" evidence="17">
    <location>
        <position position="327"/>
    </location>
    <ligand>
        <name>S-adenosyl-L-methionine</name>
        <dbReference type="ChEBI" id="CHEBI:59789"/>
    </ligand>
</feature>
<proteinExistence type="inferred from homology"/>
<reference evidence="19 20" key="1">
    <citation type="submission" date="2017-06" db="EMBL/GenBank/DDBJ databases">
        <authorList>
            <consortium name="Pathogen Informatics"/>
        </authorList>
    </citation>
    <scope>NUCLEOTIDE SEQUENCE [LARGE SCALE GENOMIC DNA]</scope>
    <source>
        <strain evidence="19 20">NCTC10570</strain>
    </source>
</reference>
<dbReference type="NCBIfam" id="TIGR00563">
    <property type="entry name" value="rsmB"/>
    <property type="match status" value="1"/>
</dbReference>